<comment type="function">
    <text evidence="8">Probably functions as a manganese efflux pump.</text>
</comment>
<feature type="transmembrane region" description="Helical" evidence="8">
    <location>
        <begin position="68"/>
        <end position="90"/>
    </location>
</feature>
<evidence type="ECO:0000256" key="9">
    <source>
        <dbReference type="SAM" id="SignalP"/>
    </source>
</evidence>
<gene>
    <name evidence="8" type="primary">mntP</name>
    <name evidence="10" type="ORF">RGI145_16000</name>
</gene>
<dbReference type="EMBL" id="CP015583">
    <property type="protein sequence ID" value="APT58386.1"/>
    <property type="molecule type" value="Genomic_DNA"/>
</dbReference>
<feature type="transmembrane region" description="Helical" evidence="8">
    <location>
        <begin position="170"/>
        <end position="188"/>
    </location>
</feature>
<dbReference type="RefSeq" id="WP_075799152.1">
    <property type="nucleotide sequence ID" value="NZ_CP015583.1"/>
</dbReference>
<dbReference type="InterPro" id="IPR003810">
    <property type="entry name" value="Mntp/YtaF"/>
</dbReference>
<sequence length="194" mass="19797">MTPATIAMLSLSMSTDAFAAALAKGAALDNSLARPRWGEALRTGLVFGSIEAITPLLGWAAGFAASTYVAAVDHWVAFALLGAIGLHMLLGALRARDEAEDNARPRRHGLAILVATAIGTSLDAMAVGVSLAMLDVNIAVVAGAIGLATFVMASAGILVGRYVGGRFGRWAEGLGGIFLMGLGGWILVEHLVAG</sequence>
<keyword evidence="7 8" id="KW-0464">Manganese</keyword>
<keyword evidence="1 8" id="KW-0813">Transport</keyword>
<keyword evidence="9" id="KW-0732">Signal</keyword>
<dbReference type="PANTHER" id="PTHR35529">
    <property type="entry name" value="MANGANESE EFFLUX PUMP MNTP-RELATED"/>
    <property type="match status" value="1"/>
</dbReference>
<keyword evidence="5 8" id="KW-0406">Ion transport</keyword>
<feature type="transmembrane region" description="Helical" evidence="8">
    <location>
        <begin position="110"/>
        <end position="132"/>
    </location>
</feature>
<evidence type="ECO:0000256" key="1">
    <source>
        <dbReference type="ARBA" id="ARBA00022448"/>
    </source>
</evidence>
<keyword evidence="2 8" id="KW-1003">Cell membrane</keyword>
<keyword evidence="3 8" id="KW-0812">Transmembrane</keyword>
<evidence type="ECO:0000256" key="4">
    <source>
        <dbReference type="ARBA" id="ARBA00022989"/>
    </source>
</evidence>
<dbReference type="GO" id="GO:0005886">
    <property type="term" value="C:plasma membrane"/>
    <property type="evidence" value="ECO:0007669"/>
    <property type="project" value="UniProtKB-SubCell"/>
</dbReference>
<dbReference type="HAMAP" id="MF_01521">
    <property type="entry name" value="MntP_pump"/>
    <property type="match status" value="1"/>
</dbReference>
<evidence type="ECO:0000256" key="3">
    <source>
        <dbReference type="ARBA" id="ARBA00022692"/>
    </source>
</evidence>
<accession>A0A1L7AHV3</accession>
<comment type="similarity">
    <text evidence="8">Belongs to the MntP (TC 9.B.29) family.</text>
</comment>
<protein>
    <recommendedName>
        <fullName evidence="8">Putative manganese efflux pump MntP</fullName>
    </recommendedName>
</protein>
<feature type="chain" id="PRO_5012656753" description="Putative manganese efflux pump MntP" evidence="9">
    <location>
        <begin position="20"/>
        <end position="194"/>
    </location>
</feature>
<evidence type="ECO:0000256" key="7">
    <source>
        <dbReference type="ARBA" id="ARBA00023211"/>
    </source>
</evidence>
<organism evidence="10 11">
    <name type="scientific">Roseomonas gilardii</name>
    <dbReference type="NCBI Taxonomy" id="257708"/>
    <lineage>
        <taxon>Bacteria</taxon>
        <taxon>Pseudomonadati</taxon>
        <taxon>Pseudomonadota</taxon>
        <taxon>Alphaproteobacteria</taxon>
        <taxon>Acetobacterales</taxon>
        <taxon>Roseomonadaceae</taxon>
        <taxon>Roseomonas</taxon>
    </lineage>
</organism>
<dbReference type="Pfam" id="PF02659">
    <property type="entry name" value="Mntp"/>
    <property type="match status" value="1"/>
</dbReference>
<dbReference type="GO" id="GO:0005384">
    <property type="term" value="F:manganese ion transmembrane transporter activity"/>
    <property type="evidence" value="ECO:0007669"/>
    <property type="project" value="UniProtKB-UniRule"/>
</dbReference>
<comment type="subcellular location">
    <subcellularLocation>
        <location evidence="8">Cell membrane</location>
        <topology evidence="8">Multi-pass membrane protein</topology>
    </subcellularLocation>
</comment>
<evidence type="ECO:0000256" key="2">
    <source>
        <dbReference type="ARBA" id="ARBA00022475"/>
    </source>
</evidence>
<evidence type="ECO:0000313" key="11">
    <source>
        <dbReference type="Proteomes" id="UP000185494"/>
    </source>
</evidence>
<keyword evidence="6 8" id="KW-0472">Membrane</keyword>
<dbReference type="InterPro" id="IPR022929">
    <property type="entry name" value="Put_MntP"/>
</dbReference>
<reference evidence="10 11" key="1">
    <citation type="submission" date="2016-05" db="EMBL/GenBank/DDBJ databases">
        <title>Complete Genome and Methylome Analysis of Psychrotrophic Bacterial Isolates from Antarctic Lake Untersee.</title>
        <authorList>
            <person name="Fomenkov A."/>
            <person name="Akimov V.N."/>
            <person name="Vasilyeva L.V."/>
            <person name="Andersen D."/>
            <person name="Vincze T."/>
            <person name="Roberts R.J."/>
        </authorList>
    </citation>
    <scope>NUCLEOTIDE SEQUENCE [LARGE SCALE GENOMIC DNA]</scope>
    <source>
        <strain evidence="10 11">U14-5</strain>
    </source>
</reference>
<comment type="caution">
    <text evidence="8">Lacks conserved residue(s) required for the propagation of feature annotation.</text>
</comment>
<dbReference type="AlphaFoldDB" id="A0A1L7AHV3"/>
<dbReference type="KEGG" id="rgi:RGI145_16000"/>
<name>A0A1L7AHV3_9PROT</name>
<dbReference type="Proteomes" id="UP000185494">
    <property type="component" value="Chromosome 1"/>
</dbReference>
<feature type="signal peptide" evidence="9">
    <location>
        <begin position="1"/>
        <end position="19"/>
    </location>
</feature>
<evidence type="ECO:0000256" key="5">
    <source>
        <dbReference type="ARBA" id="ARBA00023065"/>
    </source>
</evidence>
<dbReference type="PANTHER" id="PTHR35529:SF1">
    <property type="entry name" value="MANGANESE EFFLUX PUMP MNTP-RELATED"/>
    <property type="match status" value="1"/>
</dbReference>
<evidence type="ECO:0000313" key="10">
    <source>
        <dbReference type="EMBL" id="APT58386.1"/>
    </source>
</evidence>
<proteinExistence type="inferred from homology"/>
<evidence type="ECO:0000256" key="6">
    <source>
        <dbReference type="ARBA" id="ARBA00023136"/>
    </source>
</evidence>
<feature type="transmembrane region" description="Helical" evidence="8">
    <location>
        <begin position="138"/>
        <end position="158"/>
    </location>
</feature>
<evidence type="ECO:0000256" key="8">
    <source>
        <dbReference type="HAMAP-Rule" id="MF_01521"/>
    </source>
</evidence>
<keyword evidence="4 8" id="KW-1133">Transmembrane helix</keyword>